<evidence type="ECO:0000313" key="2">
    <source>
        <dbReference type="Proteomes" id="UP001164539"/>
    </source>
</evidence>
<dbReference type="EMBL" id="CM051394">
    <property type="protein sequence ID" value="KAJ4728061.1"/>
    <property type="molecule type" value="Genomic_DNA"/>
</dbReference>
<keyword evidence="2" id="KW-1185">Reference proteome</keyword>
<proteinExistence type="predicted"/>
<accession>A0ACC1YWE9</accession>
<name>A0ACC1YWE9_MELAZ</name>
<evidence type="ECO:0000313" key="1">
    <source>
        <dbReference type="EMBL" id="KAJ4728061.1"/>
    </source>
</evidence>
<organism evidence="1 2">
    <name type="scientific">Melia azedarach</name>
    <name type="common">Chinaberry tree</name>
    <dbReference type="NCBI Taxonomy" id="155640"/>
    <lineage>
        <taxon>Eukaryota</taxon>
        <taxon>Viridiplantae</taxon>
        <taxon>Streptophyta</taxon>
        <taxon>Embryophyta</taxon>
        <taxon>Tracheophyta</taxon>
        <taxon>Spermatophyta</taxon>
        <taxon>Magnoliopsida</taxon>
        <taxon>eudicotyledons</taxon>
        <taxon>Gunneridae</taxon>
        <taxon>Pentapetalae</taxon>
        <taxon>rosids</taxon>
        <taxon>malvids</taxon>
        <taxon>Sapindales</taxon>
        <taxon>Meliaceae</taxon>
        <taxon>Melia</taxon>
    </lineage>
</organism>
<dbReference type="Proteomes" id="UP001164539">
    <property type="component" value="Chromosome 1"/>
</dbReference>
<protein>
    <submittedName>
        <fullName evidence="1">Vegetative cell wall protein gp1-like</fullName>
    </submittedName>
</protein>
<sequence length="486" mass="51690">MASQQQPTRQWFRLPSIARPVLPTQTPEPRAPMTRTPFRPIGQPQPQPTQAPEPTPAPPTFAGSVSSVPSSPVRRTSVPSSPAPKTPTVPPATTTTSSVPSPPKPQVSAPSASLPSSPSAKPVPSPPKPSTSSMPSPPKPQVSAPSASLPSSPSAKPVPSPPKPSTSSMPTSPAKPVPISPPKPVPATFSVPSSPAKPVPIYPPKLVPTTFSVPTSLAKPVPTSPPKPVPTVVAPSHMPSPTPSLRTLKPVVQTPPQSPKIKPTAPPPSPLILPPPQLQSRTEHEPKIPAETEQKTVLVQKTTEKPKTWLNGTGRHNDFGESHKHSVGHHGKHEVSNEIFGKKEKGHRKKFLSDSDDVGMRVITIAGENKGAFMEVIKSPLKHSFDGNSHTVQQKGNAKTETEWHSFSSSSEEGKSKKKDKSSKQKAMHSPPMDAFMNSNVQGVNNSIVFNSSCSHHDPGVHLSLSRKPFGHGIHVKDKTNGHHYS</sequence>
<reference evidence="1 2" key="1">
    <citation type="journal article" date="2023" name="Science">
        <title>Complex scaffold remodeling in plant triterpene biosynthesis.</title>
        <authorList>
            <person name="De La Pena R."/>
            <person name="Hodgson H."/>
            <person name="Liu J.C."/>
            <person name="Stephenson M.J."/>
            <person name="Martin A.C."/>
            <person name="Owen C."/>
            <person name="Harkess A."/>
            <person name="Leebens-Mack J."/>
            <person name="Jimenez L.E."/>
            <person name="Osbourn A."/>
            <person name="Sattely E.S."/>
        </authorList>
    </citation>
    <scope>NUCLEOTIDE SEQUENCE [LARGE SCALE GENOMIC DNA]</scope>
    <source>
        <strain evidence="2">cv. JPN11</strain>
        <tissue evidence="1">Leaf</tissue>
    </source>
</reference>
<comment type="caution">
    <text evidence="1">The sequence shown here is derived from an EMBL/GenBank/DDBJ whole genome shotgun (WGS) entry which is preliminary data.</text>
</comment>
<gene>
    <name evidence="1" type="ORF">OWV82_001058</name>
</gene>